<evidence type="ECO:0000259" key="8">
    <source>
        <dbReference type="Pfam" id="PF01545"/>
    </source>
</evidence>
<protein>
    <submittedName>
        <fullName evidence="9">Cation diffusion facilitator family transporter</fullName>
    </submittedName>
</protein>
<keyword evidence="10" id="KW-1185">Reference proteome</keyword>
<evidence type="ECO:0000256" key="7">
    <source>
        <dbReference type="SAM" id="Phobius"/>
    </source>
</evidence>
<feature type="transmembrane region" description="Helical" evidence="7">
    <location>
        <begin position="12"/>
        <end position="31"/>
    </location>
</feature>
<name>A0ABV7EVH1_9BURK</name>
<dbReference type="SUPFAM" id="SSF161111">
    <property type="entry name" value="Cation efflux protein transmembrane domain-like"/>
    <property type="match status" value="1"/>
</dbReference>
<comment type="caution">
    <text evidence="9">The sequence shown here is derived from an EMBL/GenBank/DDBJ whole genome shotgun (WGS) entry which is preliminary data.</text>
</comment>
<evidence type="ECO:0000256" key="3">
    <source>
        <dbReference type="ARBA" id="ARBA00022448"/>
    </source>
</evidence>
<evidence type="ECO:0000313" key="10">
    <source>
        <dbReference type="Proteomes" id="UP001595530"/>
    </source>
</evidence>
<dbReference type="Proteomes" id="UP001595530">
    <property type="component" value="Unassembled WGS sequence"/>
</dbReference>
<dbReference type="InterPro" id="IPR058533">
    <property type="entry name" value="Cation_efflux_TM"/>
</dbReference>
<comment type="similarity">
    <text evidence="2">Belongs to the cation diffusion facilitator (CDF) transporter (TC 2.A.4) family.</text>
</comment>
<comment type="subcellular location">
    <subcellularLocation>
        <location evidence="1">Membrane</location>
        <topology evidence="1">Multi-pass membrane protein</topology>
    </subcellularLocation>
</comment>
<feature type="transmembrane region" description="Helical" evidence="7">
    <location>
        <begin position="37"/>
        <end position="59"/>
    </location>
</feature>
<dbReference type="NCBIfam" id="TIGR01297">
    <property type="entry name" value="CDF"/>
    <property type="match status" value="1"/>
</dbReference>
<dbReference type="PANTHER" id="PTHR43840:SF15">
    <property type="entry name" value="MITOCHONDRIAL METAL TRANSPORTER 1-RELATED"/>
    <property type="match status" value="1"/>
</dbReference>
<keyword evidence="3" id="KW-0813">Transport</keyword>
<proteinExistence type="inferred from homology"/>
<feature type="transmembrane region" description="Helical" evidence="7">
    <location>
        <begin position="98"/>
        <end position="121"/>
    </location>
</feature>
<evidence type="ECO:0000256" key="6">
    <source>
        <dbReference type="ARBA" id="ARBA00023136"/>
    </source>
</evidence>
<dbReference type="PANTHER" id="PTHR43840">
    <property type="entry name" value="MITOCHONDRIAL METAL TRANSPORTER 1-RELATED"/>
    <property type="match status" value="1"/>
</dbReference>
<feature type="transmembrane region" description="Helical" evidence="7">
    <location>
        <begin position="142"/>
        <end position="160"/>
    </location>
</feature>
<sequence length="189" mass="20258">MTNDDVDRKRMRIALIANIGMFFIGIVGWYIADSTGLLADAFDMLADASGYVVAMVAIGRSSQFQNNAARWNGSMLILLGVGVIGEVIHRVISGSNPQGLVIIAFALLSLAVNGGVLAMLAPYRNTEEMHLKATWKDTRADVLVNISVLLSGTAIAISGYRHIDLIVGFAIGLYVIKEGIEIFAETNGD</sequence>
<keyword evidence="6 7" id="KW-0472">Membrane</keyword>
<gene>
    <name evidence="9" type="ORF">ACFOFO_01845</name>
</gene>
<accession>A0ABV7EVH1</accession>
<dbReference type="RefSeq" id="WP_390330676.1">
    <property type="nucleotide sequence ID" value="NZ_JBHRTP010000005.1"/>
</dbReference>
<reference evidence="10" key="1">
    <citation type="journal article" date="2019" name="Int. J. Syst. Evol. Microbiol.">
        <title>The Global Catalogue of Microorganisms (GCM) 10K type strain sequencing project: providing services to taxonomists for standard genome sequencing and annotation.</title>
        <authorList>
            <consortium name="The Broad Institute Genomics Platform"/>
            <consortium name="The Broad Institute Genome Sequencing Center for Infectious Disease"/>
            <person name="Wu L."/>
            <person name="Ma J."/>
        </authorList>
    </citation>
    <scope>NUCLEOTIDE SEQUENCE [LARGE SCALE GENOMIC DNA]</scope>
    <source>
        <strain evidence="10">KCTC 42986</strain>
    </source>
</reference>
<keyword evidence="4 7" id="KW-0812">Transmembrane</keyword>
<evidence type="ECO:0000313" key="9">
    <source>
        <dbReference type="EMBL" id="MFC3106714.1"/>
    </source>
</evidence>
<organism evidence="9 10">
    <name type="scientific">Undibacterium arcticum</name>
    <dbReference type="NCBI Taxonomy" id="1762892"/>
    <lineage>
        <taxon>Bacteria</taxon>
        <taxon>Pseudomonadati</taxon>
        <taxon>Pseudomonadota</taxon>
        <taxon>Betaproteobacteria</taxon>
        <taxon>Burkholderiales</taxon>
        <taxon>Oxalobacteraceae</taxon>
        <taxon>Undibacterium</taxon>
    </lineage>
</organism>
<dbReference type="Gene3D" id="1.20.1510.10">
    <property type="entry name" value="Cation efflux protein transmembrane domain"/>
    <property type="match status" value="1"/>
</dbReference>
<dbReference type="InterPro" id="IPR002524">
    <property type="entry name" value="Cation_efflux"/>
</dbReference>
<dbReference type="Pfam" id="PF01545">
    <property type="entry name" value="Cation_efflux"/>
    <property type="match status" value="1"/>
</dbReference>
<feature type="domain" description="Cation efflux protein transmembrane" evidence="8">
    <location>
        <begin position="12"/>
        <end position="185"/>
    </location>
</feature>
<evidence type="ECO:0000256" key="4">
    <source>
        <dbReference type="ARBA" id="ARBA00022692"/>
    </source>
</evidence>
<evidence type="ECO:0000256" key="5">
    <source>
        <dbReference type="ARBA" id="ARBA00022989"/>
    </source>
</evidence>
<evidence type="ECO:0000256" key="1">
    <source>
        <dbReference type="ARBA" id="ARBA00004141"/>
    </source>
</evidence>
<dbReference type="InterPro" id="IPR027469">
    <property type="entry name" value="Cation_efflux_TMD_sf"/>
</dbReference>
<evidence type="ECO:0000256" key="2">
    <source>
        <dbReference type="ARBA" id="ARBA00008114"/>
    </source>
</evidence>
<dbReference type="InterPro" id="IPR050291">
    <property type="entry name" value="CDF_Transporter"/>
</dbReference>
<feature type="transmembrane region" description="Helical" evidence="7">
    <location>
        <begin position="71"/>
        <end position="92"/>
    </location>
</feature>
<keyword evidence="5 7" id="KW-1133">Transmembrane helix</keyword>
<dbReference type="EMBL" id="JBHRTP010000005">
    <property type="protein sequence ID" value="MFC3106714.1"/>
    <property type="molecule type" value="Genomic_DNA"/>
</dbReference>